<dbReference type="AlphaFoldDB" id="A0A100VYQ5"/>
<organism evidence="2 3">
    <name type="scientific">Mycolicibacterium brisbanense</name>
    <dbReference type="NCBI Taxonomy" id="146020"/>
    <lineage>
        <taxon>Bacteria</taxon>
        <taxon>Bacillati</taxon>
        <taxon>Actinomycetota</taxon>
        <taxon>Actinomycetes</taxon>
        <taxon>Mycobacteriales</taxon>
        <taxon>Mycobacteriaceae</taxon>
        <taxon>Mycolicibacterium</taxon>
    </lineage>
</organism>
<protein>
    <submittedName>
        <fullName evidence="2">Acetyltransferase, ribosomal protein N-acetylase</fullName>
    </submittedName>
</protein>
<dbReference type="Pfam" id="PF13302">
    <property type="entry name" value="Acetyltransf_3"/>
    <property type="match status" value="1"/>
</dbReference>
<name>A0A100VYQ5_9MYCO</name>
<evidence type="ECO:0000313" key="3">
    <source>
        <dbReference type="Proteomes" id="UP000069620"/>
    </source>
</evidence>
<dbReference type="EMBL" id="BCSX01000023">
    <property type="protein sequence ID" value="GAS88418.1"/>
    <property type="molecule type" value="Genomic_DNA"/>
</dbReference>
<evidence type="ECO:0000313" key="2">
    <source>
        <dbReference type="EMBL" id="GAS88418.1"/>
    </source>
</evidence>
<keyword evidence="2" id="KW-0687">Ribonucleoprotein</keyword>
<dbReference type="Gene3D" id="3.40.630.30">
    <property type="match status" value="1"/>
</dbReference>
<dbReference type="STRING" id="146020.RMCB_2514"/>
<dbReference type="InterPro" id="IPR000182">
    <property type="entry name" value="GNAT_dom"/>
</dbReference>
<dbReference type="SUPFAM" id="SSF55729">
    <property type="entry name" value="Acyl-CoA N-acyltransferases (Nat)"/>
    <property type="match status" value="1"/>
</dbReference>
<reference evidence="3" key="2">
    <citation type="submission" date="2016-02" db="EMBL/GenBank/DDBJ databases">
        <title>Draft genome sequence of five rapidly growing Mycobacterium species.</title>
        <authorList>
            <person name="Katahira K."/>
            <person name="Gotou Y."/>
            <person name="Iida K."/>
            <person name="Ogura Y."/>
            <person name="Hayashi T."/>
        </authorList>
    </citation>
    <scope>NUCLEOTIDE SEQUENCE [LARGE SCALE GENOMIC DNA]</scope>
    <source>
        <strain evidence="3">JCM15654</strain>
    </source>
</reference>
<dbReference type="GO" id="GO:0005840">
    <property type="term" value="C:ribosome"/>
    <property type="evidence" value="ECO:0007669"/>
    <property type="project" value="UniProtKB-KW"/>
</dbReference>
<sequence length="177" mass="19109">MAMDKVSTADDFTRDATLLDGSPVTIRRLITEDYDAVLALALTLDDRERYMRFFTAHPAYIGEWALSLTAPAAGIVAIGAFEAGELIGVANYAQTDRPGYAEVAVVVAHDQHERGVGTALLRAVGCLARDAGQHHFVADVLAENRAMCRVISDAGWPTTRHNDAGVLSIDIDLDNVR</sequence>
<keyword evidence="2" id="KW-0808">Transferase</keyword>
<dbReference type="OrthoDB" id="3788759at2"/>
<evidence type="ECO:0000259" key="1">
    <source>
        <dbReference type="PROSITE" id="PS51186"/>
    </source>
</evidence>
<dbReference type="GO" id="GO:0016747">
    <property type="term" value="F:acyltransferase activity, transferring groups other than amino-acyl groups"/>
    <property type="evidence" value="ECO:0007669"/>
    <property type="project" value="InterPro"/>
</dbReference>
<gene>
    <name evidence="2" type="ORF">RMCB_2514</name>
</gene>
<reference evidence="3" key="1">
    <citation type="journal article" date="2016" name="Genome Announc.">
        <title>Draft Genome Sequences of Five Rapidly Growing Mycobacterium Species, M. thermoresistibile, M. fortuitum subsp. acetamidolyticum, M. canariasense, M. brisbanense, and M. novocastrense.</title>
        <authorList>
            <person name="Katahira K."/>
            <person name="Ogura Y."/>
            <person name="Gotoh Y."/>
            <person name="Hayashi T."/>
        </authorList>
    </citation>
    <scope>NUCLEOTIDE SEQUENCE [LARGE SCALE GENOMIC DNA]</scope>
    <source>
        <strain evidence="3">JCM15654</strain>
    </source>
</reference>
<dbReference type="PROSITE" id="PS51186">
    <property type="entry name" value="GNAT"/>
    <property type="match status" value="1"/>
</dbReference>
<keyword evidence="2" id="KW-0689">Ribosomal protein</keyword>
<comment type="caution">
    <text evidence="2">The sequence shown here is derived from an EMBL/GenBank/DDBJ whole genome shotgun (WGS) entry which is preliminary data.</text>
</comment>
<dbReference type="InterPro" id="IPR016181">
    <property type="entry name" value="Acyl_CoA_acyltransferase"/>
</dbReference>
<proteinExistence type="predicted"/>
<dbReference type="RefSeq" id="WP_109784271.1">
    <property type="nucleotide sequence ID" value="NZ_BCSX01000023.1"/>
</dbReference>
<accession>A0A100VYQ5</accession>
<keyword evidence="3" id="KW-1185">Reference proteome</keyword>
<dbReference type="Proteomes" id="UP000069620">
    <property type="component" value="Unassembled WGS sequence"/>
</dbReference>
<feature type="domain" description="N-acetyltransferase" evidence="1">
    <location>
        <begin position="24"/>
        <end position="172"/>
    </location>
</feature>